<dbReference type="Gene3D" id="3.40.640.10">
    <property type="entry name" value="Type I PLP-dependent aspartate aminotransferase-like (Major domain)"/>
    <property type="match status" value="1"/>
</dbReference>
<dbReference type="InterPro" id="IPR000192">
    <property type="entry name" value="Aminotrans_V_dom"/>
</dbReference>
<comment type="catalytic activity">
    <reaction evidence="6">
        <text>(sulfur carrier)-H + L-cysteine = (sulfur carrier)-SH + L-alanine</text>
        <dbReference type="Rhea" id="RHEA:43892"/>
        <dbReference type="Rhea" id="RHEA-COMP:14737"/>
        <dbReference type="Rhea" id="RHEA-COMP:14739"/>
        <dbReference type="ChEBI" id="CHEBI:29917"/>
        <dbReference type="ChEBI" id="CHEBI:35235"/>
        <dbReference type="ChEBI" id="CHEBI:57972"/>
        <dbReference type="ChEBI" id="CHEBI:64428"/>
        <dbReference type="EC" id="2.8.1.7"/>
    </reaction>
</comment>
<gene>
    <name evidence="8" type="primary">sufS</name>
    <name evidence="8" type="ORF">MBCUT_11320</name>
</gene>
<dbReference type="PATRIC" id="fig|47311.3.peg.1244"/>
<keyword evidence="9" id="KW-1185">Reference proteome</keyword>
<dbReference type="PANTHER" id="PTHR43586:SF8">
    <property type="entry name" value="CYSTEINE DESULFURASE 1, CHLOROPLASTIC"/>
    <property type="match status" value="1"/>
</dbReference>
<evidence type="ECO:0000256" key="4">
    <source>
        <dbReference type="ARBA" id="ARBA00022679"/>
    </source>
</evidence>
<evidence type="ECO:0000259" key="7">
    <source>
        <dbReference type="Pfam" id="PF00266"/>
    </source>
</evidence>
<dbReference type="PIRSF" id="PIRSF005572">
    <property type="entry name" value="NifS"/>
    <property type="match status" value="1"/>
</dbReference>
<evidence type="ECO:0000256" key="3">
    <source>
        <dbReference type="ARBA" id="ARBA00012239"/>
    </source>
</evidence>
<dbReference type="GO" id="GO:0030170">
    <property type="term" value="F:pyridoxal phosphate binding"/>
    <property type="evidence" value="ECO:0007669"/>
    <property type="project" value="InterPro"/>
</dbReference>
<dbReference type="AlphaFoldDB" id="A0A166DXC2"/>
<dbReference type="GO" id="GO:0006534">
    <property type="term" value="P:cysteine metabolic process"/>
    <property type="evidence" value="ECO:0007669"/>
    <property type="project" value="InterPro"/>
</dbReference>
<dbReference type="SUPFAM" id="SSF53383">
    <property type="entry name" value="PLP-dependent transferases"/>
    <property type="match status" value="1"/>
</dbReference>
<dbReference type="STRING" id="47311.MBCUT_11320"/>
<feature type="domain" description="Aminotransferase class V" evidence="7">
    <location>
        <begin position="18"/>
        <end position="385"/>
    </location>
</feature>
<dbReference type="InterPro" id="IPR015424">
    <property type="entry name" value="PyrdxlP-dep_Trfase"/>
</dbReference>
<dbReference type="Proteomes" id="UP000077275">
    <property type="component" value="Unassembled WGS sequence"/>
</dbReference>
<dbReference type="EC" id="2.8.1.7" evidence="3"/>
<dbReference type="PANTHER" id="PTHR43586">
    <property type="entry name" value="CYSTEINE DESULFURASE"/>
    <property type="match status" value="1"/>
</dbReference>
<accession>A0A166DXC2</accession>
<evidence type="ECO:0000256" key="6">
    <source>
        <dbReference type="ARBA" id="ARBA00050776"/>
    </source>
</evidence>
<proteinExistence type="inferred from homology"/>
<keyword evidence="5" id="KW-0663">Pyridoxal phosphate</keyword>
<evidence type="ECO:0000313" key="9">
    <source>
        <dbReference type="Proteomes" id="UP000077275"/>
    </source>
</evidence>
<evidence type="ECO:0000256" key="5">
    <source>
        <dbReference type="ARBA" id="ARBA00022898"/>
    </source>
</evidence>
<dbReference type="RefSeq" id="WP_245634953.1">
    <property type="nucleotide sequence ID" value="NZ_LWMW01000101.1"/>
</dbReference>
<evidence type="ECO:0000313" key="8">
    <source>
        <dbReference type="EMBL" id="KZX16051.1"/>
    </source>
</evidence>
<dbReference type="CDD" id="cd06453">
    <property type="entry name" value="SufS_like"/>
    <property type="match status" value="1"/>
</dbReference>
<evidence type="ECO:0000256" key="1">
    <source>
        <dbReference type="ARBA" id="ARBA00001933"/>
    </source>
</evidence>
<comment type="similarity">
    <text evidence="2">Belongs to the class-V pyridoxal-phosphate-dependent aminotransferase family. Csd subfamily.</text>
</comment>
<reference evidence="8 9" key="1">
    <citation type="submission" date="2016-04" db="EMBL/GenBank/DDBJ databases">
        <title>Genome sequence of Methanobrevibacter cuticularis DSM 11139.</title>
        <authorList>
            <person name="Poehlein A."/>
            <person name="Seedorf H."/>
            <person name="Daniel R."/>
        </authorList>
    </citation>
    <scope>NUCLEOTIDE SEQUENCE [LARGE SCALE GENOMIC DNA]</scope>
    <source>
        <strain evidence="8 9">DSM 11139</strain>
    </source>
</reference>
<dbReference type="InterPro" id="IPR015422">
    <property type="entry name" value="PyrdxlP-dep_Trfase_small"/>
</dbReference>
<dbReference type="GO" id="GO:0031071">
    <property type="term" value="F:cysteine desulfurase activity"/>
    <property type="evidence" value="ECO:0007669"/>
    <property type="project" value="UniProtKB-EC"/>
</dbReference>
<dbReference type="InterPro" id="IPR016454">
    <property type="entry name" value="Cysteine_dSase"/>
</dbReference>
<comment type="cofactor">
    <cofactor evidence="1">
        <name>pyridoxal 5'-phosphate</name>
        <dbReference type="ChEBI" id="CHEBI:597326"/>
    </cofactor>
</comment>
<sequence>MKTQEEIRDDFPILKNITYLDSASTSITPKPVIDAIDDYYYNYNANSGRGAYRIAIKASNKLEDTRSKIANLINADKNEIIFTKNTTEAINMIANGFKFEKNDNIIISNVEHHSNFVPWLNLEKNSPKNIKIKIANANSEGIVENSTIEELLDENTKLVAISHVTNSIGACQDIKRISKTAHRNNSYFLLDCAQSIGHVKIDNKKINADFIASPGHKGLLGPMGTGFLYGKKEILEHVEPTNLGGGTITNLVNKEFTLEEVPYRFEGGTQNIDGIIGLGAGIDYINQIGLSNIYTHSKYLTQELYKGLSEIKNVILYGNPKNIFSIISFNIKGANPYDVAKILDETANICVRSGFHCAIPSLKHMKAKEGTIRVSFHYYNNLEDIIGLLKSVEEIANFYK</sequence>
<protein>
    <recommendedName>
        <fullName evidence="3">cysteine desulfurase</fullName>
        <ecNumber evidence="3">2.8.1.7</ecNumber>
    </recommendedName>
</protein>
<dbReference type="InterPro" id="IPR015421">
    <property type="entry name" value="PyrdxlP-dep_Trfase_major"/>
</dbReference>
<dbReference type="Pfam" id="PF00266">
    <property type="entry name" value="Aminotran_5"/>
    <property type="match status" value="1"/>
</dbReference>
<comment type="caution">
    <text evidence="8">The sequence shown here is derived from an EMBL/GenBank/DDBJ whole genome shotgun (WGS) entry which is preliminary data.</text>
</comment>
<dbReference type="Gene3D" id="3.90.1150.10">
    <property type="entry name" value="Aspartate Aminotransferase, domain 1"/>
    <property type="match status" value="1"/>
</dbReference>
<dbReference type="InterPro" id="IPR010970">
    <property type="entry name" value="Cys_dSase_SufS"/>
</dbReference>
<name>A0A166DXC2_9EURY</name>
<evidence type="ECO:0000256" key="2">
    <source>
        <dbReference type="ARBA" id="ARBA00010447"/>
    </source>
</evidence>
<keyword evidence="4 8" id="KW-0808">Transferase</keyword>
<dbReference type="EMBL" id="LWMW01000101">
    <property type="protein sequence ID" value="KZX16051.1"/>
    <property type="molecule type" value="Genomic_DNA"/>
</dbReference>
<organism evidence="8 9">
    <name type="scientific">Methanobrevibacter cuticularis</name>
    <dbReference type="NCBI Taxonomy" id="47311"/>
    <lineage>
        <taxon>Archaea</taxon>
        <taxon>Methanobacteriati</taxon>
        <taxon>Methanobacteriota</taxon>
        <taxon>Methanomada group</taxon>
        <taxon>Methanobacteria</taxon>
        <taxon>Methanobacteriales</taxon>
        <taxon>Methanobacteriaceae</taxon>
        <taxon>Methanobrevibacter</taxon>
    </lineage>
</organism>